<reference evidence="1 2" key="1">
    <citation type="submission" date="2021-06" db="EMBL/GenBank/DDBJ databases">
        <title>Caerostris extrusa draft genome.</title>
        <authorList>
            <person name="Kono N."/>
            <person name="Arakawa K."/>
        </authorList>
    </citation>
    <scope>NUCLEOTIDE SEQUENCE [LARGE SCALE GENOMIC DNA]</scope>
</reference>
<name>A0AAV4T8I8_CAEEX</name>
<evidence type="ECO:0000313" key="2">
    <source>
        <dbReference type="Proteomes" id="UP001054945"/>
    </source>
</evidence>
<proteinExistence type="predicted"/>
<dbReference type="AlphaFoldDB" id="A0AAV4T8I8"/>
<comment type="caution">
    <text evidence="1">The sequence shown here is derived from an EMBL/GenBank/DDBJ whole genome shotgun (WGS) entry which is preliminary data.</text>
</comment>
<evidence type="ECO:0000313" key="1">
    <source>
        <dbReference type="EMBL" id="GIY41636.1"/>
    </source>
</evidence>
<organism evidence="1 2">
    <name type="scientific">Caerostris extrusa</name>
    <name type="common">Bark spider</name>
    <name type="synonym">Caerostris bankana</name>
    <dbReference type="NCBI Taxonomy" id="172846"/>
    <lineage>
        <taxon>Eukaryota</taxon>
        <taxon>Metazoa</taxon>
        <taxon>Ecdysozoa</taxon>
        <taxon>Arthropoda</taxon>
        <taxon>Chelicerata</taxon>
        <taxon>Arachnida</taxon>
        <taxon>Araneae</taxon>
        <taxon>Araneomorphae</taxon>
        <taxon>Entelegynae</taxon>
        <taxon>Araneoidea</taxon>
        <taxon>Araneidae</taxon>
        <taxon>Caerostris</taxon>
    </lineage>
</organism>
<keyword evidence="2" id="KW-1185">Reference proteome</keyword>
<protein>
    <submittedName>
        <fullName evidence="1">Uncharacterized protein</fullName>
    </submittedName>
</protein>
<dbReference type="EMBL" id="BPLR01010734">
    <property type="protein sequence ID" value="GIY41636.1"/>
    <property type="molecule type" value="Genomic_DNA"/>
</dbReference>
<dbReference type="Proteomes" id="UP001054945">
    <property type="component" value="Unassembled WGS sequence"/>
</dbReference>
<accession>A0AAV4T8I8</accession>
<sequence length="103" mass="11512">MCRTGLSWKIQSNLIYPLSLNPADPSSNLSGLKLYAIKCRKAQNGRDYFVLEPNVQQEMGFSPLQTRVIPTISGKWIGHQGLGGNCSRYINFGFAEIRLCFEG</sequence>
<gene>
    <name evidence="1" type="ORF">CEXT_607021</name>
</gene>